<feature type="region of interest" description="Disordered" evidence="1">
    <location>
        <begin position="1"/>
        <end position="24"/>
    </location>
</feature>
<reference evidence="3 4" key="1">
    <citation type="submission" date="2021-10" db="EMBL/GenBank/DDBJ databases">
        <title>The diversity and Nitrogen Metabolism of Culturable Nitrate-Utilizing Bacteria Within the Oxygen Minimum Zone of the Changjiang (Yangtze River)Estuary.</title>
        <authorList>
            <person name="Zhang D."/>
            <person name="Zheng J."/>
            <person name="Liu S."/>
            <person name="He W."/>
        </authorList>
    </citation>
    <scope>NUCLEOTIDE SEQUENCE [LARGE SCALE GENOMIC DNA]</scope>
    <source>
        <strain evidence="3 4">FXH275-2</strain>
    </source>
</reference>
<evidence type="ECO:0008006" key="5">
    <source>
        <dbReference type="Google" id="ProtNLM"/>
    </source>
</evidence>
<feature type="compositionally biased region" description="Basic and acidic residues" evidence="1">
    <location>
        <begin position="1"/>
        <end position="12"/>
    </location>
</feature>
<keyword evidence="2" id="KW-0472">Membrane</keyword>
<name>A0ABS8GYT7_9SPHN</name>
<organism evidence="3 4">
    <name type="scientific">Sphingobium soli</name>
    <dbReference type="NCBI Taxonomy" id="1591116"/>
    <lineage>
        <taxon>Bacteria</taxon>
        <taxon>Pseudomonadati</taxon>
        <taxon>Pseudomonadota</taxon>
        <taxon>Alphaproteobacteria</taxon>
        <taxon>Sphingomonadales</taxon>
        <taxon>Sphingomonadaceae</taxon>
        <taxon>Sphingobium</taxon>
    </lineage>
</organism>
<keyword evidence="2" id="KW-0812">Transmembrane</keyword>
<evidence type="ECO:0000256" key="2">
    <source>
        <dbReference type="SAM" id="Phobius"/>
    </source>
</evidence>
<evidence type="ECO:0000256" key="1">
    <source>
        <dbReference type="SAM" id="MobiDB-lite"/>
    </source>
</evidence>
<dbReference type="EMBL" id="JAJGNP010000001">
    <property type="protein sequence ID" value="MCC4231412.1"/>
    <property type="molecule type" value="Genomic_DNA"/>
</dbReference>
<protein>
    <recommendedName>
        <fullName evidence="5">Energy transducer TonB</fullName>
    </recommendedName>
</protein>
<accession>A0ABS8GYT7</accession>
<dbReference type="Proteomes" id="UP001198830">
    <property type="component" value="Unassembled WGS sequence"/>
</dbReference>
<evidence type="ECO:0000313" key="4">
    <source>
        <dbReference type="Proteomes" id="UP001198830"/>
    </source>
</evidence>
<keyword evidence="4" id="KW-1185">Reference proteome</keyword>
<sequence length="125" mass="13002">MIADTGRGDDGNKSANMADTPRRQEGLQRVQIGLTGLAGVVLLVGLANIVIEKARVDDAALAPPTVPTLETNAVAPKEPLAELGVQPAAEQAPIVPDLQPDPNLKKPMDQDPAQPLNSDSDGQPN</sequence>
<keyword evidence="2" id="KW-1133">Transmembrane helix</keyword>
<comment type="caution">
    <text evidence="3">The sequence shown here is derived from an EMBL/GenBank/DDBJ whole genome shotgun (WGS) entry which is preliminary data.</text>
</comment>
<feature type="transmembrane region" description="Helical" evidence="2">
    <location>
        <begin position="30"/>
        <end position="51"/>
    </location>
</feature>
<feature type="region of interest" description="Disordered" evidence="1">
    <location>
        <begin position="77"/>
        <end position="125"/>
    </location>
</feature>
<proteinExistence type="predicted"/>
<gene>
    <name evidence="3" type="ORF">LL253_01760</name>
</gene>
<feature type="compositionally biased region" description="Polar residues" evidence="1">
    <location>
        <begin position="115"/>
        <end position="125"/>
    </location>
</feature>
<evidence type="ECO:0000313" key="3">
    <source>
        <dbReference type="EMBL" id="MCC4231412.1"/>
    </source>
</evidence>